<feature type="domain" description="Fcf2 pre-rRNA processing C-terminal" evidence="5">
    <location>
        <begin position="403"/>
        <end position="496"/>
    </location>
</feature>
<feature type="domain" description="U3 small nucleolar RNA-associated protein 6 N-terminal" evidence="4">
    <location>
        <begin position="9"/>
        <end position="77"/>
    </location>
</feature>
<evidence type="ECO:0000313" key="7">
    <source>
        <dbReference type="Proteomes" id="UP000614601"/>
    </source>
</evidence>
<dbReference type="PANTHER" id="PTHR21686:SF12">
    <property type="entry name" value="DEOXYNUCLEOTIDYLTRANSFERASE TERMINAL-INTERACTING PROTEIN 2"/>
    <property type="match status" value="1"/>
</dbReference>
<dbReference type="EMBL" id="CAJFCW020000006">
    <property type="protein sequence ID" value="CAG9123796.1"/>
    <property type="molecule type" value="Genomic_DNA"/>
</dbReference>
<feature type="compositionally biased region" description="Basic and acidic residues" evidence="3">
    <location>
        <begin position="220"/>
        <end position="232"/>
    </location>
</feature>
<name>A0A811LLA6_9BILA</name>
<dbReference type="Pfam" id="PF08698">
    <property type="entry name" value="Fcf2"/>
    <property type="match status" value="1"/>
</dbReference>
<evidence type="ECO:0000256" key="2">
    <source>
        <dbReference type="ARBA" id="ARBA00023242"/>
    </source>
</evidence>
<dbReference type="Gene3D" id="1.25.40.10">
    <property type="entry name" value="Tetratricopeptide repeat domain"/>
    <property type="match status" value="1"/>
</dbReference>
<dbReference type="InterPro" id="IPR011990">
    <property type="entry name" value="TPR-like_helical_dom_sf"/>
</dbReference>
<evidence type="ECO:0000313" key="6">
    <source>
        <dbReference type="EMBL" id="CAD5227892.1"/>
    </source>
</evidence>
<dbReference type="OrthoDB" id="427886at2759"/>
<dbReference type="Proteomes" id="UP000783686">
    <property type="component" value="Unassembled WGS sequence"/>
</dbReference>
<dbReference type="GO" id="GO:0005730">
    <property type="term" value="C:nucleolus"/>
    <property type="evidence" value="ECO:0007669"/>
    <property type="project" value="UniProtKB-SubCell"/>
</dbReference>
<evidence type="ECO:0000256" key="1">
    <source>
        <dbReference type="ARBA" id="ARBA00004604"/>
    </source>
</evidence>
<dbReference type="PANTHER" id="PTHR21686">
    <property type="entry name" value="DEOXYNUCLEOTIDYLTRANSFERASE TERMINAL-INTERACTING PROTEIN 2"/>
    <property type="match status" value="1"/>
</dbReference>
<dbReference type="GO" id="GO:0003723">
    <property type="term" value="F:RNA binding"/>
    <property type="evidence" value="ECO:0007669"/>
    <property type="project" value="TreeGrafter"/>
</dbReference>
<evidence type="ECO:0000259" key="5">
    <source>
        <dbReference type="Pfam" id="PF08698"/>
    </source>
</evidence>
<comment type="caution">
    <text evidence="6">The sequence shown here is derived from an EMBL/GenBank/DDBJ whole genome shotgun (WGS) entry which is preliminary data.</text>
</comment>
<keyword evidence="7" id="KW-1185">Reference proteome</keyword>
<evidence type="ECO:0000256" key="3">
    <source>
        <dbReference type="SAM" id="MobiDB-lite"/>
    </source>
</evidence>
<dbReference type="InterPro" id="IPR014810">
    <property type="entry name" value="Fcf2_C"/>
</dbReference>
<feature type="region of interest" description="Disordered" evidence="3">
    <location>
        <begin position="207"/>
        <end position="232"/>
    </location>
</feature>
<accession>A0A811LLA6</accession>
<evidence type="ECO:0008006" key="8">
    <source>
        <dbReference type="Google" id="ProtNLM"/>
    </source>
</evidence>
<dbReference type="AlphaFoldDB" id="A0A811LLA6"/>
<reference evidence="6" key="1">
    <citation type="submission" date="2020-09" db="EMBL/GenBank/DDBJ databases">
        <authorList>
            <person name="Kikuchi T."/>
        </authorList>
    </citation>
    <scope>NUCLEOTIDE SEQUENCE</scope>
    <source>
        <strain evidence="6">SH1</strain>
    </source>
</reference>
<proteinExistence type="predicted"/>
<comment type="subcellular location">
    <subcellularLocation>
        <location evidence="1">Nucleus</location>
        <location evidence="1">Nucleolus</location>
    </subcellularLocation>
</comment>
<gene>
    <name evidence="6" type="ORF">BOKJ2_LOCUS12400</name>
</gene>
<keyword evidence="2" id="KW-0539">Nucleus</keyword>
<organism evidence="6 7">
    <name type="scientific">Bursaphelenchus okinawaensis</name>
    <dbReference type="NCBI Taxonomy" id="465554"/>
    <lineage>
        <taxon>Eukaryota</taxon>
        <taxon>Metazoa</taxon>
        <taxon>Ecdysozoa</taxon>
        <taxon>Nematoda</taxon>
        <taxon>Chromadorea</taxon>
        <taxon>Rhabditida</taxon>
        <taxon>Tylenchina</taxon>
        <taxon>Tylenchomorpha</taxon>
        <taxon>Aphelenchoidea</taxon>
        <taxon>Aphelenchoididae</taxon>
        <taxon>Bursaphelenchus</taxon>
    </lineage>
</organism>
<dbReference type="InterPro" id="IPR055347">
    <property type="entry name" value="UTP6_N"/>
</dbReference>
<dbReference type="GO" id="GO:0006396">
    <property type="term" value="P:RNA processing"/>
    <property type="evidence" value="ECO:0007669"/>
    <property type="project" value="TreeGrafter"/>
</dbReference>
<dbReference type="EMBL" id="CAJFDH010000006">
    <property type="protein sequence ID" value="CAD5227892.1"/>
    <property type="molecule type" value="Genomic_DNA"/>
</dbReference>
<protein>
    <recommendedName>
        <fullName evidence="8">Fcf2 domain-containing protein</fullName>
    </recommendedName>
</protein>
<dbReference type="InterPro" id="IPR039883">
    <property type="entry name" value="Fcf2/DNTTIP2"/>
</dbReference>
<dbReference type="Proteomes" id="UP000614601">
    <property type="component" value="Unassembled WGS sequence"/>
</dbReference>
<dbReference type="Pfam" id="PF08640">
    <property type="entry name" value="U3_assoc_6"/>
    <property type="match status" value="1"/>
</dbReference>
<sequence>MAEYAEEYLEKLLPAFEVVANSKLISKEHVKEFISRCRRYEYRFQKRIKRENDWKDYIKYLKQFLAYWKLKLDETQTLVKKNVVYLLIQKKIAWLYRTWSQRSSKLEHSLEGARYCAKFEALYKDASIAYGRMLQIHNTKPELFAEAANFESKKNKNTPGARTLVQIGLRKFPESVELYKEFFAVECRYAQYISDRRDILLGKDVKPEDVEHEDEAESTESNKKAGEAEEKETAEIFVSRNDSVLNLELAKIVLEEGDKKIKDEEKLGFHIECFKTARKFPIASEVSQKLEEVVRQETEEAGKVFDINNLDQDDDVEDDDLFFEDAEPTEVVEEDGEDNSDKQGEKVDVVKEVWDPLPDIDEDRVKEMLQKAVVDEDYDKKAIQEIQKKSIRQLKRERKVEKEATKGKGWFGMPATELTEERKRDLELLQIRGSIDPTAHYRRNDLAVLPKYFQTGRVVDNHVDFYSSRMTKKERKQTMVEEIMDDYKVLQKNKKRYSDIKAVEAQTRKRKGIPYKRFSKRKKNDD</sequence>
<evidence type="ECO:0000259" key="4">
    <source>
        <dbReference type="Pfam" id="PF08640"/>
    </source>
</evidence>